<dbReference type="OrthoDB" id="9792749at2"/>
<dbReference type="Pfam" id="PF05573">
    <property type="entry name" value="NosL"/>
    <property type="match status" value="1"/>
</dbReference>
<keyword evidence="2" id="KW-1185">Reference proteome</keyword>
<dbReference type="eggNOG" id="COG4314">
    <property type="taxonomic scope" value="Bacteria"/>
</dbReference>
<evidence type="ECO:0000313" key="2">
    <source>
        <dbReference type="Proteomes" id="UP000009049"/>
    </source>
</evidence>
<organism evidence="1 2">
    <name type="scientific">Robiginitalea biformata (strain ATCC BAA-864 / DSM 15991 / KCTC 12146 / HTCC2501)</name>
    <dbReference type="NCBI Taxonomy" id="313596"/>
    <lineage>
        <taxon>Bacteria</taxon>
        <taxon>Pseudomonadati</taxon>
        <taxon>Bacteroidota</taxon>
        <taxon>Flavobacteriia</taxon>
        <taxon>Flavobacteriales</taxon>
        <taxon>Flavobacteriaceae</taxon>
        <taxon>Robiginitalea</taxon>
    </lineage>
</organism>
<name>A4CHB1_ROBBH</name>
<dbReference type="Proteomes" id="UP000009049">
    <property type="component" value="Chromosome"/>
</dbReference>
<dbReference type="SUPFAM" id="SSF160387">
    <property type="entry name" value="NosL/MerB-like"/>
    <property type="match status" value="1"/>
</dbReference>
<protein>
    <recommendedName>
        <fullName evidence="3">Copper chaperone NosL</fullName>
    </recommendedName>
</protein>
<dbReference type="AlphaFoldDB" id="A4CHB1"/>
<dbReference type="HOGENOM" id="CLU_108823_3_0_10"/>
<evidence type="ECO:0008006" key="3">
    <source>
        <dbReference type="Google" id="ProtNLM"/>
    </source>
</evidence>
<reference evidence="1 2" key="1">
    <citation type="journal article" date="2009" name="J. Bacteriol.">
        <title>Complete genome sequence of Robiginitalea biformata HTCC2501.</title>
        <authorList>
            <person name="Oh H.M."/>
            <person name="Giovannoni S.J."/>
            <person name="Lee K."/>
            <person name="Ferriera S."/>
            <person name="Johnson J."/>
            <person name="Cho J.C."/>
        </authorList>
    </citation>
    <scope>NUCLEOTIDE SEQUENCE [LARGE SCALE GENOMIC DNA]</scope>
    <source>
        <strain evidence="2">ATCC BAA-864 / HTCC2501 / KCTC 12146</strain>
    </source>
</reference>
<dbReference type="PANTHER" id="PTHR41247">
    <property type="entry name" value="HTH-TYPE TRANSCRIPTIONAL REPRESSOR YCNK"/>
    <property type="match status" value="1"/>
</dbReference>
<evidence type="ECO:0000313" key="1">
    <source>
        <dbReference type="EMBL" id="EAR16319.1"/>
    </source>
</evidence>
<accession>A4CHB1</accession>
<sequence length="139" mass="15320">MFSGLLIALAAGCKVAPEPIDYGADACQFCRMAIVDQQHGAEIVTNKGKVFKFDAVECMMNHLREVEAQSVSLFLVNTYPRPGELLDATQASYLVSKGIPSPMGEYLTAFENEAQAVEAQIKHGGDVYTWQEINNRFKD</sequence>
<gene>
    <name evidence="1" type="ordered locus">RB2501_05455</name>
</gene>
<dbReference type="EMBL" id="CP001712">
    <property type="protein sequence ID" value="EAR16319.1"/>
    <property type="molecule type" value="Genomic_DNA"/>
</dbReference>
<dbReference type="PANTHER" id="PTHR41247:SF1">
    <property type="entry name" value="HTH-TYPE TRANSCRIPTIONAL REPRESSOR YCNK"/>
    <property type="match status" value="1"/>
</dbReference>
<dbReference type="KEGG" id="rbi:RB2501_05455"/>
<proteinExistence type="predicted"/>
<dbReference type="STRING" id="313596.RB2501_05455"/>
<dbReference type="InterPro" id="IPR008719">
    <property type="entry name" value="N2O_reductase_NosL"/>
</dbReference>